<dbReference type="Gene3D" id="3.40.50.1820">
    <property type="entry name" value="alpha/beta hydrolase"/>
    <property type="match status" value="1"/>
</dbReference>
<evidence type="ECO:0000259" key="2">
    <source>
        <dbReference type="Pfam" id="PF07859"/>
    </source>
</evidence>
<evidence type="ECO:0000313" key="4">
    <source>
        <dbReference type="Proteomes" id="UP000295106"/>
    </source>
</evidence>
<dbReference type="SUPFAM" id="SSF53474">
    <property type="entry name" value="alpha/beta-Hydrolases"/>
    <property type="match status" value="1"/>
</dbReference>
<dbReference type="PANTHER" id="PTHR48081:SF8">
    <property type="entry name" value="ALPHA_BETA HYDROLASE FOLD-3 DOMAIN-CONTAINING PROTEIN-RELATED"/>
    <property type="match status" value="1"/>
</dbReference>
<dbReference type="InterPro" id="IPR050300">
    <property type="entry name" value="GDXG_lipolytic_enzyme"/>
</dbReference>
<reference evidence="3 4" key="1">
    <citation type="submission" date="2019-03" db="EMBL/GenBank/DDBJ databases">
        <title>Genomic Encyclopedia of Type Strains, Phase IV (KMG-IV): sequencing the most valuable type-strain genomes for metagenomic binning, comparative biology and taxonomic classification.</title>
        <authorList>
            <person name="Goeker M."/>
        </authorList>
    </citation>
    <scope>NUCLEOTIDE SEQUENCE [LARGE SCALE GENOMIC DNA]</scope>
    <source>
        <strain evidence="3 4">DSM 1709</strain>
    </source>
</reference>
<dbReference type="GeneID" id="99682889"/>
<dbReference type="InterPro" id="IPR029058">
    <property type="entry name" value="AB_hydrolase_fold"/>
</dbReference>
<dbReference type="Proteomes" id="UP000295106">
    <property type="component" value="Unassembled WGS sequence"/>
</dbReference>
<dbReference type="GO" id="GO:0016787">
    <property type="term" value="F:hydrolase activity"/>
    <property type="evidence" value="ECO:0007669"/>
    <property type="project" value="UniProtKB-KW"/>
</dbReference>
<evidence type="ECO:0000256" key="1">
    <source>
        <dbReference type="ARBA" id="ARBA00022801"/>
    </source>
</evidence>
<dbReference type="EMBL" id="SLXD01000013">
    <property type="protein sequence ID" value="TCP00429.1"/>
    <property type="molecule type" value="Genomic_DNA"/>
</dbReference>
<dbReference type="RefSeq" id="WP_132648856.1">
    <property type="nucleotide sequence ID" value="NZ_CP181386.1"/>
</dbReference>
<proteinExistence type="predicted"/>
<comment type="caution">
    <text evidence="3">The sequence shown here is derived from an EMBL/GenBank/DDBJ whole genome shotgun (WGS) entry which is preliminary data.</text>
</comment>
<protein>
    <submittedName>
        <fullName evidence="3">Acetyl esterase/lipase</fullName>
    </submittedName>
</protein>
<sequence>MNALALPPATPWRDLQVDAGLAAPLAVRLHEAAAGARRRPLVLHLPGGAFIGGDLDSGLPAAQLLAASGCVVASLDYPKAPVQPFPAALQAAAALLRWLRRARLRLAGLGSTLWVAGEEAGANLAAGLALWARDQGLPLAGQVLLAPLLDPRMATASLRAAGQGCADCSIARGWHAYLAGRADHPYAAPLYAARLARVAPAFVATADDCPLRDEGRAYAGALRSAGVTVHEKRLAAPTGWPQALTRLASLQTPWAAELVAALRAFRDETRAACCPIVRRSTKRAGPAEPEPGARSA</sequence>
<dbReference type="PANTHER" id="PTHR48081">
    <property type="entry name" value="AB HYDROLASE SUPERFAMILY PROTEIN C4A8.06C"/>
    <property type="match status" value="1"/>
</dbReference>
<gene>
    <name evidence="3" type="ORF">EV684_11360</name>
</gene>
<accession>A0A4R2M0B4</accession>
<dbReference type="Pfam" id="PF07859">
    <property type="entry name" value="Abhydrolase_3"/>
    <property type="match status" value="1"/>
</dbReference>
<name>A0A4R2M0B4_RUBGE</name>
<evidence type="ECO:0000313" key="3">
    <source>
        <dbReference type="EMBL" id="TCP00429.1"/>
    </source>
</evidence>
<feature type="domain" description="Alpha/beta hydrolase fold-3" evidence="2">
    <location>
        <begin position="43"/>
        <end position="233"/>
    </location>
</feature>
<dbReference type="OrthoDB" id="9794445at2"/>
<dbReference type="InterPro" id="IPR013094">
    <property type="entry name" value="AB_hydrolase_3"/>
</dbReference>
<keyword evidence="1" id="KW-0378">Hydrolase</keyword>
<organism evidence="3 4">
    <name type="scientific">Rubrivivax gelatinosus</name>
    <name type="common">Rhodocyclus gelatinosus</name>
    <name type="synonym">Rhodopseudomonas gelatinosa</name>
    <dbReference type="NCBI Taxonomy" id="28068"/>
    <lineage>
        <taxon>Bacteria</taxon>
        <taxon>Pseudomonadati</taxon>
        <taxon>Pseudomonadota</taxon>
        <taxon>Betaproteobacteria</taxon>
        <taxon>Burkholderiales</taxon>
        <taxon>Sphaerotilaceae</taxon>
        <taxon>Rubrivivax</taxon>
    </lineage>
</organism>
<dbReference type="AlphaFoldDB" id="A0A4R2M0B4"/>